<gene>
    <name evidence="1" type="ORF">NYP16_01135</name>
</gene>
<dbReference type="EMBL" id="JANWOI010000001">
    <property type="protein sequence ID" value="MDA5192562.1"/>
    <property type="molecule type" value="Genomic_DNA"/>
</dbReference>
<name>A0A9X3TW71_9PROT</name>
<sequence length="140" mass="14308">MLSLHEAQKLVTRAIEAGTAQQVPVAVVVVDPGGHIIAAARMEGAGFLSLKTAHKKARTAAGMGFPTEAIAHMAAEDPLIGEALHGDPDFFILPGGIPIVKDGRAMGAIGVAGGIYHQDQAVATAALAHVFAPFPQSQDA</sequence>
<protein>
    <submittedName>
        <fullName evidence="1">Heme-binding protein</fullName>
    </submittedName>
</protein>
<proteinExistence type="predicted"/>
<dbReference type="Gene3D" id="3.30.450.150">
    <property type="entry name" value="Haem-degrading domain"/>
    <property type="match status" value="1"/>
</dbReference>
<dbReference type="RefSeq" id="WP_274942267.1">
    <property type="nucleotide sequence ID" value="NZ_JANWOI010000001.1"/>
</dbReference>
<dbReference type="AlphaFoldDB" id="A0A9X3TW71"/>
<dbReference type="InterPro" id="IPR038084">
    <property type="entry name" value="PduO/GlcC-like_sf"/>
</dbReference>
<organism evidence="1 2">
    <name type="scientific">Govanella unica</name>
    <dbReference type="NCBI Taxonomy" id="2975056"/>
    <lineage>
        <taxon>Bacteria</taxon>
        <taxon>Pseudomonadati</taxon>
        <taxon>Pseudomonadota</taxon>
        <taxon>Alphaproteobacteria</taxon>
        <taxon>Emcibacterales</taxon>
        <taxon>Govanellaceae</taxon>
        <taxon>Govanella</taxon>
    </lineage>
</organism>
<reference evidence="1" key="2">
    <citation type="journal article" date="2023" name="Syst. Appl. Microbiol.">
        <title>Govania unica gen. nov., sp. nov., a rare biosphere bacterium that represents a novel family in the class Alphaproteobacteria.</title>
        <authorList>
            <person name="Vandamme P."/>
            <person name="Peeters C."/>
            <person name="Hettiarachchi A."/>
            <person name="Cnockaert M."/>
            <person name="Carlier A."/>
        </authorList>
    </citation>
    <scope>NUCLEOTIDE SEQUENCE</scope>
    <source>
        <strain evidence="1">LMG 31809</strain>
    </source>
</reference>
<dbReference type="Pfam" id="PF03928">
    <property type="entry name" value="HbpS-like"/>
    <property type="match status" value="1"/>
</dbReference>
<dbReference type="InterPro" id="IPR005624">
    <property type="entry name" value="PduO/GlcC-like"/>
</dbReference>
<evidence type="ECO:0000313" key="2">
    <source>
        <dbReference type="Proteomes" id="UP001141619"/>
    </source>
</evidence>
<dbReference type="InterPro" id="IPR052517">
    <property type="entry name" value="GlcG_carb_metab_protein"/>
</dbReference>
<accession>A0A9X3TW71</accession>
<dbReference type="Proteomes" id="UP001141619">
    <property type="component" value="Unassembled WGS sequence"/>
</dbReference>
<dbReference type="PANTHER" id="PTHR34309">
    <property type="entry name" value="SLR1406 PROTEIN"/>
    <property type="match status" value="1"/>
</dbReference>
<comment type="caution">
    <text evidence="1">The sequence shown here is derived from an EMBL/GenBank/DDBJ whole genome shotgun (WGS) entry which is preliminary data.</text>
</comment>
<evidence type="ECO:0000313" key="1">
    <source>
        <dbReference type="EMBL" id="MDA5192562.1"/>
    </source>
</evidence>
<dbReference type="SUPFAM" id="SSF143744">
    <property type="entry name" value="GlcG-like"/>
    <property type="match status" value="1"/>
</dbReference>
<reference evidence="1" key="1">
    <citation type="submission" date="2022-08" db="EMBL/GenBank/DDBJ databases">
        <authorList>
            <person name="Vandamme P."/>
            <person name="Hettiarachchi A."/>
            <person name="Peeters C."/>
            <person name="Cnockaert M."/>
            <person name="Carlier A."/>
        </authorList>
    </citation>
    <scope>NUCLEOTIDE SEQUENCE</scope>
    <source>
        <strain evidence="1">LMG 31809</strain>
    </source>
</reference>
<dbReference type="PANTHER" id="PTHR34309:SF1">
    <property type="entry name" value="PROTEIN GLCG"/>
    <property type="match status" value="1"/>
</dbReference>
<keyword evidence="2" id="KW-1185">Reference proteome</keyword>